<dbReference type="RefSeq" id="WP_290359324.1">
    <property type="nucleotide sequence ID" value="NZ_JAUHHC010000003.1"/>
</dbReference>
<evidence type="ECO:0000256" key="2">
    <source>
        <dbReference type="ARBA" id="ARBA00022679"/>
    </source>
</evidence>
<dbReference type="Gene3D" id="3.40.50.150">
    <property type="entry name" value="Vaccinia Virus protein VP39"/>
    <property type="match status" value="1"/>
</dbReference>
<keyword evidence="1" id="KW-0489">Methyltransferase</keyword>
<reference evidence="4 5" key="1">
    <citation type="submission" date="2023-06" db="EMBL/GenBank/DDBJ databases">
        <title>Pelomonas sp. PFR6 16S ribosomal RNA gene Genome sequencing and assembly.</title>
        <authorList>
            <person name="Woo H."/>
        </authorList>
    </citation>
    <scope>NUCLEOTIDE SEQUENCE [LARGE SCALE GENOMIC DNA]</scope>
    <source>
        <strain evidence="4 5">PFR6</strain>
    </source>
</reference>
<feature type="compositionally biased region" description="Low complexity" evidence="3">
    <location>
        <begin position="1"/>
        <end position="16"/>
    </location>
</feature>
<keyword evidence="5" id="KW-1185">Reference proteome</keyword>
<evidence type="ECO:0000313" key="4">
    <source>
        <dbReference type="EMBL" id="MDN3921009.1"/>
    </source>
</evidence>
<protein>
    <submittedName>
        <fullName evidence="4">Biotin synthase</fullName>
    </submittedName>
</protein>
<dbReference type="InterPro" id="IPR050602">
    <property type="entry name" value="Malonyl-ACP_OMT"/>
</dbReference>
<evidence type="ECO:0000256" key="3">
    <source>
        <dbReference type="SAM" id="MobiDB-lite"/>
    </source>
</evidence>
<dbReference type="Proteomes" id="UP001228044">
    <property type="component" value="Unassembled WGS sequence"/>
</dbReference>
<feature type="compositionally biased region" description="Low complexity" evidence="3">
    <location>
        <begin position="23"/>
        <end position="37"/>
    </location>
</feature>
<name>A0ABT8DRN6_9BURK</name>
<sequence>MSDPAAIPPKSSDAPAAAPPRPQQLDPRALRQQASRLARSETPPWLHAEVAQRMAERLAIIKQQPRRVLQWSAFLGAGGAALASAYPQAEQLCVEPLPALLARSQATHKRSWLRTLQGRSRTRVLAAGEALEAPVELVWANMALHGCVDPPAVLAEWQAALAVDGFLMFSCLGPDSFVELRPLYAQLGWGRPAPDWWDMHDIGDLLVAAGFADPVMDQERISLSWGEPEALLRDLRALGGNLAPQRFAGLRGRTWRAALLQALERLRGSDGRLRLSLEIVYGHAFKPAPKPRLQAETQVSLDQMREMVRRPHKR</sequence>
<dbReference type="PANTHER" id="PTHR13090:SF1">
    <property type="entry name" value="ARGININE-HYDROXYLASE NDUFAF5, MITOCHONDRIAL"/>
    <property type="match status" value="1"/>
</dbReference>
<comment type="caution">
    <text evidence="4">The sequence shown here is derived from an EMBL/GenBank/DDBJ whole genome shotgun (WGS) entry which is preliminary data.</text>
</comment>
<proteinExistence type="predicted"/>
<accession>A0ABT8DRN6</accession>
<dbReference type="SUPFAM" id="SSF53335">
    <property type="entry name" value="S-adenosyl-L-methionine-dependent methyltransferases"/>
    <property type="match status" value="1"/>
</dbReference>
<organism evidence="4 5">
    <name type="scientific">Roseateles violae</name>
    <dbReference type="NCBI Taxonomy" id="3058042"/>
    <lineage>
        <taxon>Bacteria</taxon>
        <taxon>Pseudomonadati</taxon>
        <taxon>Pseudomonadota</taxon>
        <taxon>Betaproteobacteria</taxon>
        <taxon>Burkholderiales</taxon>
        <taxon>Sphaerotilaceae</taxon>
        <taxon>Roseateles</taxon>
    </lineage>
</organism>
<feature type="region of interest" description="Disordered" evidence="3">
    <location>
        <begin position="1"/>
        <end position="41"/>
    </location>
</feature>
<dbReference type="EMBL" id="JAUHHC010000003">
    <property type="protein sequence ID" value="MDN3921009.1"/>
    <property type="molecule type" value="Genomic_DNA"/>
</dbReference>
<evidence type="ECO:0000256" key="1">
    <source>
        <dbReference type="ARBA" id="ARBA00022603"/>
    </source>
</evidence>
<gene>
    <name evidence="4" type="ORF">QWJ38_12020</name>
</gene>
<dbReference type="PANTHER" id="PTHR13090">
    <property type="entry name" value="ARGININE-HYDROXYLASE NDUFAF5, MITOCHONDRIAL"/>
    <property type="match status" value="1"/>
</dbReference>
<keyword evidence="2" id="KW-0808">Transferase</keyword>
<dbReference type="InterPro" id="IPR029063">
    <property type="entry name" value="SAM-dependent_MTases_sf"/>
</dbReference>
<evidence type="ECO:0000313" key="5">
    <source>
        <dbReference type="Proteomes" id="UP001228044"/>
    </source>
</evidence>